<reference evidence="1" key="1">
    <citation type="submission" date="2014-11" db="EMBL/GenBank/DDBJ databases">
        <authorList>
            <person name="Amaro Gonzalez C."/>
        </authorList>
    </citation>
    <scope>NUCLEOTIDE SEQUENCE</scope>
</reference>
<protein>
    <submittedName>
        <fullName evidence="1">Uncharacterized protein</fullName>
    </submittedName>
</protein>
<dbReference type="EMBL" id="GBXM01094116">
    <property type="protein sequence ID" value="JAH14461.1"/>
    <property type="molecule type" value="Transcribed_RNA"/>
</dbReference>
<reference evidence="1" key="2">
    <citation type="journal article" date="2015" name="Fish Shellfish Immunol.">
        <title>Early steps in the European eel (Anguilla anguilla)-Vibrio vulnificus interaction in the gills: Role of the RtxA13 toxin.</title>
        <authorList>
            <person name="Callol A."/>
            <person name="Pajuelo D."/>
            <person name="Ebbesson L."/>
            <person name="Teles M."/>
            <person name="MacKenzie S."/>
            <person name="Amaro C."/>
        </authorList>
    </citation>
    <scope>NUCLEOTIDE SEQUENCE</scope>
</reference>
<organism evidence="1">
    <name type="scientific">Anguilla anguilla</name>
    <name type="common">European freshwater eel</name>
    <name type="synonym">Muraena anguilla</name>
    <dbReference type="NCBI Taxonomy" id="7936"/>
    <lineage>
        <taxon>Eukaryota</taxon>
        <taxon>Metazoa</taxon>
        <taxon>Chordata</taxon>
        <taxon>Craniata</taxon>
        <taxon>Vertebrata</taxon>
        <taxon>Euteleostomi</taxon>
        <taxon>Actinopterygii</taxon>
        <taxon>Neopterygii</taxon>
        <taxon>Teleostei</taxon>
        <taxon>Anguilliformes</taxon>
        <taxon>Anguillidae</taxon>
        <taxon>Anguilla</taxon>
    </lineage>
</organism>
<proteinExistence type="predicted"/>
<evidence type="ECO:0000313" key="1">
    <source>
        <dbReference type="EMBL" id="JAH14461.1"/>
    </source>
</evidence>
<accession>A0A0E9QC63</accession>
<sequence>MRSVQNLNPSDLGIECDYFKSLFVIMVKRMQVDVTFMGHFLTYVNNIDRLYKPF</sequence>
<dbReference type="AlphaFoldDB" id="A0A0E9QC63"/>
<name>A0A0E9QC63_ANGAN</name>